<dbReference type="Gene3D" id="1.10.600.10">
    <property type="entry name" value="Farnesyl Diphosphate Synthase"/>
    <property type="match status" value="1"/>
</dbReference>
<dbReference type="SUPFAM" id="SSF111352">
    <property type="entry name" value="Ammonium transporter"/>
    <property type="match status" value="1"/>
</dbReference>
<keyword evidence="5" id="KW-1133">Transmembrane helix</keyword>
<name>A0A6N2M5J2_SALVM</name>
<feature type="domain" description="Terpene synthase metal-binding" evidence="10">
    <location>
        <begin position="88"/>
        <end position="123"/>
    </location>
</feature>
<feature type="chain" id="PRO_5026883722" description="Terpene synthase metal-binding domain-containing protein" evidence="8">
    <location>
        <begin position="30"/>
        <end position="179"/>
    </location>
</feature>
<dbReference type="EMBL" id="CAADRP010001681">
    <property type="protein sequence ID" value="VFU47906.1"/>
    <property type="molecule type" value="Genomic_DNA"/>
</dbReference>
<evidence type="ECO:0000256" key="6">
    <source>
        <dbReference type="ARBA" id="ARBA00023136"/>
    </source>
</evidence>
<evidence type="ECO:0008006" key="12">
    <source>
        <dbReference type="Google" id="ProtNLM"/>
    </source>
</evidence>
<evidence type="ECO:0000256" key="1">
    <source>
        <dbReference type="ARBA" id="ARBA00004141"/>
    </source>
</evidence>
<dbReference type="InterPro" id="IPR029020">
    <property type="entry name" value="Ammonium/urea_transptr"/>
</dbReference>
<dbReference type="Gene3D" id="1.10.3430.10">
    <property type="entry name" value="Ammonium transporter AmtB like domains"/>
    <property type="match status" value="1"/>
</dbReference>
<evidence type="ECO:0000259" key="9">
    <source>
        <dbReference type="Pfam" id="PF00909"/>
    </source>
</evidence>
<dbReference type="Pfam" id="PF00909">
    <property type="entry name" value="Ammonium_transp"/>
    <property type="match status" value="1"/>
</dbReference>
<comment type="subcellular location">
    <subcellularLocation>
        <location evidence="1">Membrane</location>
        <topology evidence="1">Multi-pass membrane protein</topology>
    </subcellularLocation>
</comment>
<dbReference type="InterPro" id="IPR001905">
    <property type="entry name" value="Ammonium_transpt"/>
</dbReference>
<feature type="domain" description="Ammonium transporter AmtB-like" evidence="9">
    <location>
        <begin position="9"/>
        <end position="59"/>
    </location>
</feature>
<evidence type="ECO:0000256" key="8">
    <source>
        <dbReference type="SAM" id="SignalP"/>
    </source>
</evidence>
<evidence type="ECO:0000256" key="4">
    <source>
        <dbReference type="ARBA" id="ARBA00022692"/>
    </source>
</evidence>
<evidence type="ECO:0000313" key="11">
    <source>
        <dbReference type="EMBL" id="VFU47906.1"/>
    </source>
</evidence>
<sequence>MMQVGPGSFPSNNALLTLAGAGLLWTGWAGFNGGDPYTANIDSSMAVLNTSICASKIGTNYFGMSALGMHKLFISIAKRPSTSLYGLKGDVSKSIQCYMHETKVLEEKAHDHIRNLIRNTWKKINDYRFANPRTSQTFIGVAMNLARMAQCMYRYGDARGFGDLETKDRAFELINCFGD</sequence>
<keyword evidence="4" id="KW-0812">Transmembrane</keyword>
<evidence type="ECO:0000256" key="2">
    <source>
        <dbReference type="ARBA" id="ARBA00005887"/>
    </source>
</evidence>
<dbReference type="InterPro" id="IPR005630">
    <property type="entry name" value="Terpene_synthase_metal-bd"/>
</dbReference>
<protein>
    <recommendedName>
        <fullName evidence="12">Terpene synthase metal-binding domain-containing protein</fullName>
    </recommendedName>
</protein>
<accession>A0A6N2M5J2</accession>
<dbReference type="GO" id="GO:0008519">
    <property type="term" value="F:ammonium channel activity"/>
    <property type="evidence" value="ECO:0007669"/>
    <property type="project" value="InterPro"/>
</dbReference>
<evidence type="ECO:0000256" key="7">
    <source>
        <dbReference type="ARBA" id="ARBA00023177"/>
    </source>
</evidence>
<dbReference type="Pfam" id="PF03936">
    <property type="entry name" value="Terpene_synth_C"/>
    <property type="match status" value="1"/>
</dbReference>
<evidence type="ECO:0000256" key="5">
    <source>
        <dbReference type="ARBA" id="ARBA00022989"/>
    </source>
</evidence>
<keyword evidence="8" id="KW-0732">Signal</keyword>
<keyword evidence="3" id="KW-0813">Transport</keyword>
<dbReference type="InterPro" id="IPR008949">
    <property type="entry name" value="Isoprenoid_synthase_dom_sf"/>
</dbReference>
<organism evidence="11">
    <name type="scientific">Salix viminalis</name>
    <name type="common">Common osier</name>
    <name type="synonym">Basket willow</name>
    <dbReference type="NCBI Taxonomy" id="40686"/>
    <lineage>
        <taxon>Eukaryota</taxon>
        <taxon>Viridiplantae</taxon>
        <taxon>Streptophyta</taxon>
        <taxon>Embryophyta</taxon>
        <taxon>Tracheophyta</taxon>
        <taxon>Spermatophyta</taxon>
        <taxon>Magnoliopsida</taxon>
        <taxon>eudicotyledons</taxon>
        <taxon>Gunneridae</taxon>
        <taxon>Pentapetalae</taxon>
        <taxon>rosids</taxon>
        <taxon>fabids</taxon>
        <taxon>Malpighiales</taxon>
        <taxon>Salicaceae</taxon>
        <taxon>Saliceae</taxon>
        <taxon>Salix</taxon>
    </lineage>
</organism>
<proteinExistence type="inferred from homology"/>
<dbReference type="PANTHER" id="PTHR43029:SF10">
    <property type="entry name" value="AMMONIUM TRANSPORTER MEP2"/>
    <property type="match status" value="1"/>
</dbReference>
<evidence type="ECO:0000259" key="10">
    <source>
        <dbReference type="Pfam" id="PF03936"/>
    </source>
</evidence>
<dbReference type="SUPFAM" id="SSF48576">
    <property type="entry name" value="Terpenoid synthases"/>
    <property type="match status" value="1"/>
</dbReference>
<reference evidence="11" key="1">
    <citation type="submission" date="2019-03" db="EMBL/GenBank/DDBJ databases">
        <authorList>
            <person name="Mank J."/>
            <person name="Almeida P."/>
        </authorList>
    </citation>
    <scope>NUCLEOTIDE SEQUENCE</scope>
    <source>
        <strain evidence="11">78183</strain>
    </source>
</reference>
<dbReference type="AlphaFoldDB" id="A0A6N2M5J2"/>
<keyword evidence="6" id="KW-0472">Membrane</keyword>
<dbReference type="GO" id="GO:0010333">
    <property type="term" value="F:terpene synthase activity"/>
    <property type="evidence" value="ECO:0007669"/>
    <property type="project" value="InterPro"/>
</dbReference>
<keyword evidence="7" id="KW-0924">Ammonia transport</keyword>
<evidence type="ECO:0000256" key="3">
    <source>
        <dbReference type="ARBA" id="ARBA00022448"/>
    </source>
</evidence>
<gene>
    <name evidence="11" type="ORF">SVIM_LOCUS309725</name>
</gene>
<dbReference type="PANTHER" id="PTHR43029">
    <property type="entry name" value="AMMONIUM TRANSPORTER MEP2"/>
    <property type="match status" value="1"/>
</dbReference>
<comment type="similarity">
    <text evidence="2">Belongs to the ammonia transporter channel (TC 1.A.11.2) family.</text>
</comment>
<feature type="signal peptide" evidence="8">
    <location>
        <begin position="1"/>
        <end position="29"/>
    </location>
</feature>
<dbReference type="GO" id="GO:0005886">
    <property type="term" value="C:plasma membrane"/>
    <property type="evidence" value="ECO:0007669"/>
    <property type="project" value="TreeGrafter"/>
</dbReference>
<dbReference type="InterPro" id="IPR024041">
    <property type="entry name" value="NH4_transpt_AmtB-like_dom"/>
</dbReference>
<dbReference type="GO" id="GO:0000287">
    <property type="term" value="F:magnesium ion binding"/>
    <property type="evidence" value="ECO:0007669"/>
    <property type="project" value="InterPro"/>
</dbReference>